<dbReference type="CDD" id="cd01167">
    <property type="entry name" value="bac_FRK"/>
    <property type="match status" value="1"/>
</dbReference>
<evidence type="ECO:0000313" key="7">
    <source>
        <dbReference type="EMBL" id="QSG04427.1"/>
    </source>
</evidence>
<dbReference type="InterPro" id="IPR011611">
    <property type="entry name" value="PfkB_dom"/>
</dbReference>
<dbReference type="InterPro" id="IPR029056">
    <property type="entry name" value="Ribokinase-like"/>
</dbReference>
<dbReference type="InterPro" id="IPR002173">
    <property type="entry name" value="Carboh/pur_kinase_PfkB_CS"/>
</dbReference>
<dbReference type="Proteomes" id="UP000663525">
    <property type="component" value="Chromosome"/>
</dbReference>
<evidence type="ECO:0000256" key="4">
    <source>
        <dbReference type="ARBA" id="ARBA00022777"/>
    </source>
</evidence>
<name>A0A897MVB8_9EURY</name>
<keyword evidence="3" id="KW-0547">Nucleotide-binding</keyword>
<dbReference type="GO" id="GO:0005524">
    <property type="term" value="F:ATP binding"/>
    <property type="evidence" value="ECO:0007669"/>
    <property type="project" value="UniProtKB-KW"/>
</dbReference>
<dbReference type="GO" id="GO:0016301">
    <property type="term" value="F:kinase activity"/>
    <property type="evidence" value="ECO:0007669"/>
    <property type="project" value="UniProtKB-KW"/>
</dbReference>
<dbReference type="PANTHER" id="PTHR43085">
    <property type="entry name" value="HEXOKINASE FAMILY MEMBER"/>
    <property type="match status" value="1"/>
</dbReference>
<dbReference type="RefSeq" id="WP_229113899.1">
    <property type="nucleotide sequence ID" value="NZ_CP064787.1"/>
</dbReference>
<dbReference type="InterPro" id="IPR050306">
    <property type="entry name" value="PfkB_Carbo_kinase"/>
</dbReference>
<feature type="domain" description="Carbohydrate kinase PfkB" evidence="6">
    <location>
        <begin position="5"/>
        <end position="306"/>
    </location>
</feature>
<dbReference type="SUPFAM" id="SSF53613">
    <property type="entry name" value="Ribokinase-like"/>
    <property type="match status" value="1"/>
</dbReference>
<sequence>MDDSQVLVAGEALIDLFPATPGPIADAETLTRRAGGAPTNVAVALARLGHPPLLWARLGDDPFGDHLADVLTDNGVREELLERDPERKTAHTLVGEDEDGDQSFTFFADETATFAMQPGAVPAETLDRVEWVHVGGVTLHTEPSRSATLELMERASDRGCTVSFDPNTRADLWPEESVLVETLERALELADVVKTDRDDLSVLVDAADEDALAADLLQRGPHTVLLTRGSEGAMARASEAAPWGPAETAFGGFEVDVVETTGAGDAFVAGTIAGLLGERSLSETVRYASAVGALATTATGAMDGLPSEDDVAEIIADNA</sequence>
<protein>
    <submittedName>
        <fullName evidence="7">Sugar kinase, ribokinase family</fullName>
    </submittedName>
</protein>
<evidence type="ECO:0000256" key="5">
    <source>
        <dbReference type="ARBA" id="ARBA00022840"/>
    </source>
</evidence>
<dbReference type="AlphaFoldDB" id="A0A897MVB8"/>
<dbReference type="PROSITE" id="PS00583">
    <property type="entry name" value="PFKB_KINASES_1"/>
    <property type="match status" value="1"/>
</dbReference>
<keyword evidence="2" id="KW-0808">Transferase</keyword>
<organism evidence="7 8">
    <name type="scientific">Halapricum desulfuricans</name>
    <dbReference type="NCBI Taxonomy" id="2841257"/>
    <lineage>
        <taxon>Archaea</taxon>
        <taxon>Methanobacteriati</taxon>
        <taxon>Methanobacteriota</taxon>
        <taxon>Stenosarchaea group</taxon>
        <taxon>Halobacteria</taxon>
        <taxon>Halobacteriales</taxon>
        <taxon>Haloarculaceae</taxon>
        <taxon>Halapricum</taxon>
    </lineage>
</organism>
<evidence type="ECO:0000259" key="6">
    <source>
        <dbReference type="Pfam" id="PF00294"/>
    </source>
</evidence>
<keyword evidence="5" id="KW-0067">ATP-binding</keyword>
<evidence type="ECO:0000256" key="2">
    <source>
        <dbReference type="ARBA" id="ARBA00022679"/>
    </source>
</evidence>
<dbReference type="GeneID" id="68853727"/>
<dbReference type="PANTHER" id="PTHR43085:SF1">
    <property type="entry name" value="PSEUDOURIDINE KINASE-RELATED"/>
    <property type="match status" value="1"/>
</dbReference>
<evidence type="ECO:0000313" key="8">
    <source>
        <dbReference type="Proteomes" id="UP000663525"/>
    </source>
</evidence>
<evidence type="ECO:0000256" key="3">
    <source>
        <dbReference type="ARBA" id="ARBA00022741"/>
    </source>
</evidence>
<proteinExistence type="inferred from homology"/>
<evidence type="ECO:0000256" key="1">
    <source>
        <dbReference type="ARBA" id="ARBA00010688"/>
    </source>
</evidence>
<reference evidence="7" key="1">
    <citation type="submission" date="2020-11" db="EMBL/GenBank/DDBJ databases">
        <title>Carbohydrate-dependent, anaerobic sulfur respiration: A novel catabolism in halophilic archaea.</title>
        <authorList>
            <person name="Sorokin D.Y."/>
            <person name="Messina E."/>
            <person name="Smedile F."/>
            <person name="La Cono V."/>
            <person name="Hallsworth J.E."/>
            <person name="Yakimov M.M."/>
        </authorList>
    </citation>
    <scope>NUCLEOTIDE SEQUENCE</scope>
    <source>
        <strain evidence="7">HSR12-1</strain>
    </source>
</reference>
<accession>A0A897MVB8</accession>
<gene>
    <name evidence="7" type="primary">rbsK</name>
    <name evidence="7" type="ORF">HSR121_0066</name>
</gene>
<dbReference type="Gene3D" id="3.40.1190.20">
    <property type="match status" value="1"/>
</dbReference>
<comment type="similarity">
    <text evidence="1">Belongs to the carbohydrate kinase PfkB family.</text>
</comment>
<dbReference type="Pfam" id="PF00294">
    <property type="entry name" value="PfkB"/>
    <property type="match status" value="1"/>
</dbReference>
<keyword evidence="4 7" id="KW-0418">Kinase</keyword>
<dbReference type="EMBL" id="CP064787">
    <property type="protein sequence ID" value="QSG04427.1"/>
    <property type="molecule type" value="Genomic_DNA"/>
</dbReference>